<keyword evidence="15" id="KW-1185">Reference proteome</keyword>
<evidence type="ECO:0000256" key="10">
    <source>
        <dbReference type="ARBA" id="ARBA00023303"/>
    </source>
</evidence>
<dbReference type="InterPro" id="IPR036734">
    <property type="entry name" value="Neur_chan_lig-bd_sf"/>
</dbReference>
<keyword evidence="6" id="KW-0732">Signal</keyword>
<organism evidence="14 15">
    <name type="scientific">Porphyridium purpureum</name>
    <name type="common">Red alga</name>
    <name type="synonym">Porphyridium cruentum</name>
    <dbReference type="NCBI Taxonomy" id="35688"/>
    <lineage>
        <taxon>Eukaryota</taxon>
        <taxon>Rhodophyta</taxon>
        <taxon>Bangiophyceae</taxon>
        <taxon>Porphyridiales</taxon>
        <taxon>Porphyridiaceae</taxon>
        <taxon>Porphyridium</taxon>
    </lineage>
</organism>
<proteinExistence type="predicted"/>
<evidence type="ECO:0000256" key="5">
    <source>
        <dbReference type="ARBA" id="ARBA00022692"/>
    </source>
</evidence>
<evidence type="ECO:0000256" key="4">
    <source>
        <dbReference type="ARBA" id="ARBA00022475"/>
    </source>
</evidence>
<evidence type="ECO:0000313" key="15">
    <source>
        <dbReference type="Proteomes" id="UP000324585"/>
    </source>
</evidence>
<keyword evidence="7 11" id="KW-1133">Transmembrane helix</keyword>
<feature type="domain" description="Neurotransmitter-gated ion-channel ligand-binding" evidence="12">
    <location>
        <begin position="93"/>
        <end position="230"/>
    </location>
</feature>
<keyword evidence="9 11" id="KW-0472">Membrane</keyword>
<feature type="transmembrane region" description="Helical" evidence="11">
    <location>
        <begin position="368"/>
        <end position="391"/>
    </location>
</feature>
<evidence type="ECO:0000256" key="8">
    <source>
        <dbReference type="ARBA" id="ARBA00023065"/>
    </source>
</evidence>
<dbReference type="GO" id="GO:0004888">
    <property type="term" value="F:transmembrane signaling receptor activity"/>
    <property type="evidence" value="ECO:0007669"/>
    <property type="project" value="InterPro"/>
</dbReference>
<keyword evidence="14" id="KW-0675">Receptor</keyword>
<evidence type="ECO:0000256" key="9">
    <source>
        <dbReference type="ARBA" id="ARBA00023136"/>
    </source>
</evidence>
<keyword evidence="3" id="KW-0813">Transport</keyword>
<dbReference type="PRINTS" id="PR00253">
    <property type="entry name" value="GABAARECEPTR"/>
</dbReference>
<evidence type="ECO:0000259" key="13">
    <source>
        <dbReference type="Pfam" id="PF02932"/>
    </source>
</evidence>
<dbReference type="Pfam" id="PF02931">
    <property type="entry name" value="Neur_chan_LBD"/>
    <property type="match status" value="1"/>
</dbReference>
<keyword evidence="4" id="KW-1003">Cell membrane</keyword>
<dbReference type="PANTHER" id="PTHR18945">
    <property type="entry name" value="NEUROTRANSMITTER GATED ION CHANNEL"/>
    <property type="match status" value="1"/>
</dbReference>
<feature type="domain" description="Neurotransmitter-gated ion-channel transmembrane" evidence="13">
    <location>
        <begin position="313"/>
        <end position="412"/>
    </location>
</feature>
<protein>
    <submittedName>
        <fullName evidence="14">Glycine receptor subunit alpha-2</fullName>
    </submittedName>
</protein>
<dbReference type="GO" id="GO:0005886">
    <property type="term" value="C:plasma membrane"/>
    <property type="evidence" value="ECO:0007669"/>
    <property type="project" value="UniProtKB-SubCell"/>
</dbReference>
<dbReference type="EMBL" id="VRMN01000003">
    <property type="protein sequence ID" value="KAA8495450.1"/>
    <property type="molecule type" value="Genomic_DNA"/>
</dbReference>
<dbReference type="InterPro" id="IPR036719">
    <property type="entry name" value="Neuro-gated_channel_TM_sf"/>
</dbReference>
<sequence>MRTGACSMWPRIVTHAAPGVVLALILALGWRGKPTVFVANAQAPVGGTNECLRSVEFPANVTTSKEAIDFLLTEYVSTEHPRVWRRRTFQDFQSQGPLEVLVFVDFINVFHVNEKAQDMNILMDITLSWTDCRLAFKPFSLDGGDTEVKYLYQDALTLWFPILEMENRRISTNDFDIRDAVSAGQSGGMHLISTSEGRVAASMRVQYLTRCAFNFADLPADLTSKCGANFAMFVDPASLTVLVPMVENASVIPPINNPPSFVLQNFRYEVGEKKVARPIGLLVGDADLTGNSSYFHALYDMQRNNYFYSIFGIVPSVISYIVSYVGLFIGAEAAPARVTAAVVPVLALVNLNNAILTGLPPIQYDTKLNVFVLVSMGFCTLHLVEYALVTYARKQARKLRRAREALEKELPSTQPEFPKQQRLGTLKAVQPIQAKSGLIFASITRSMPWESEKVMTTCGRLDVTFRWMSPVFYGMSAALVFAL</sequence>
<dbReference type="Gene3D" id="2.70.170.10">
    <property type="entry name" value="Neurotransmitter-gated ion-channel ligand-binding domain"/>
    <property type="match status" value="1"/>
</dbReference>
<dbReference type="SUPFAM" id="SSF90112">
    <property type="entry name" value="Neurotransmitter-gated ion-channel transmembrane pore"/>
    <property type="match status" value="1"/>
</dbReference>
<evidence type="ECO:0000256" key="7">
    <source>
        <dbReference type="ARBA" id="ARBA00022989"/>
    </source>
</evidence>
<dbReference type="AlphaFoldDB" id="A0A5J4YWW0"/>
<dbReference type="InterPro" id="IPR038050">
    <property type="entry name" value="Neuro_actylchol_rec"/>
</dbReference>
<evidence type="ECO:0000256" key="11">
    <source>
        <dbReference type="SAM" id="Phobius"/>
    </source>
</evidence>
<evidence type="ECO:0000313" key="14">
    <source>
        <dbReference type="EMBL" id="KAA8495450.1"/>
    </source>
</evidence>
<evidence type="ECO:0000259" key="12">
    <source>
        <dbReference type="Pfam" id="PF02931"/>
    </source>
</evidence>
<dbReference type="SUPFAM" id="SSF63712">
    <property type="entry name" value="Nicotinic receptor ligand binding domain-like"/>
    <property type="match status" value="1"/>
</dbReference>
<keyword evidence="8" id="KW-0406">Ion transport</keyword>
<evidence type="ECO:0000256" key="1">
    <source>
        <dbReference type="ARBA" id="ARBA00004141"/>
    </source>
</evidence>
<keyword evidence="5 11" id="KW-0812">Transmembrane</keyword>
<feature type="transmembrane region" description="Helical" evidence="11">
    <location>
        <begin position="12"/>
        <end position="30"/>
    </location>
</feature>
<evidence type="ECO:0000256" key="3">
    <source>
        <dbReference type="ARBA" id="ARBA00022448"/>
    </source>
</evidence>
<gene>
    <name evidence="14" type="ORF">FVE85_1605</name>
</gene>
<feature type="transmembrane region" description="Helical" evidence="11">
    <location>
        <begin position="306"/>
        <end position="331"/>
    </location>
</feature>
<feature type="transmembrane region" description="Helical" evidence="11">
    <location>
        <begin position="338"/>
        <end position="356"/>
    </location>
</feature>
<dbReference type="Pfam" id="PF02932">
    <property type="entry name" value="Neur_chan_memb"/>
    <property type="match status" value="1"/>
</dbReference>
<keyword evidence="10" id="KW-0407">Ion channel</keyword>
<dbReference type="GO" id="GO:0005230">
    <property type="term" value="F:extracellular ligand-gated monoatomic ion channel activity"/>
    <property type="evidence" value="ECO:0007669"/>
    <property type="project" value="InterPro"/>
</dbReference>
<dbReference type="InterPro" id="IPR006029">
    <property type="entry name" value="Neurotrans-gated_channel_TM"/>
</dbReference>
<comment type="subcellular location">
    <subcellularLocation>
        <location evidence="2">Cell membrane</location>
    </subcellularLocation>
    <subcellularLocation>
        <location evidence="1">Membrane</location>
        <topology evidence="1">Multi-pass membrane protein</topology>
    </subcellularLocation>
</comment>
<evidence type="ECO:0000256" key="6">
    <source>
        <dbReference type="ARBA" id="ARBA00022729"/>
    </source>
</evidence>
<dbReference type="InterPro" id="IPR006202">
    <property type="entry name" value="Neur_chan_lig-bd"/>
</dbReference>
<dbReference type="InterPro" id="IPR006028">
    <property type="entry name" value="GABAA/Glycine_rcpt"/>
</dbReference>
<name>A0A5J4YWW0_PORPP</name>
<reference evidence="15" key="1">
    <citation type="journal article" date="2019" name="Nat. Commun.">
        <title>Expansion of phycobilisome linker gene families in mesophilic red algae.</title>
        <authorList>
            <person name="Lee J."/>
            <person name="Kim D."/>
            <person name="Bhattacharya D."/>
            <person name="Yoon H.S."/>
        </authorList>
    </citation>
    <scope>NUCLEOTIDE SEQUENCE [LARGE SCALE GENOMIC DNA]</scope>
    <source>
        <strain evidence="15">CCMP 1328</strain>
    </source>
</reference>
<dbReference type="Proteomes" id="UP000324585">
    <property type="component" value="Unassembled WGS sequence"/>
</dbReference>
<dbReference type="Gene3D" id="1.20.58.390">
    <property type="entry name" value="Neurotransmitter-gated ion-channel transmembrane domain"/>
    <property type="match status" value="1"/>
</dbReference>
<accession>A0A5J4YWW0</accession>
<dbReference type="InterPro" id="IPR006201">
    <property type="entry name" value="Neur_channel"/>
</dbReference>
<evidence type="ECO:0000256" key="2">
    <source>
        <dbReference type="ARBA" id="ARBA00004236"/>
    </source>
</evidence>
<dbReference type="OMA" id="RCPMLIQ"/>
<comment type="caution">
    <text evidence="14">The sequence shown here is derived from an EMBL/GenBank/DDBJ whole genome shotgun (WGS) entry which is preliminary data.</text>
</comment>